<dbReference type="AlphaFoldDB" id="A0A9C9JZD5"/>
<keyword evidence="1" id="KW-0560">Oxidoreductase</keyword>
<dbReference type="Proteomes" id="UP000885826">
    <property type="component" value="Unassembled WGS sequence"/>
</dbReference>
<dbReference type="GO" id="GO:0005737">
    <property type="term" value="C:cytoplasm"/>
    <property type="evidence" value="ECO:0007669"/>
    <property type="project" value="TreeGrafter"/>
</dbReference>
<proteinExistence type="predicted"/>
<dbReference type="PANTHER" id="PTHR13847:SF287">
    <property type="entry name" value="FAD-DEPENDENT OXIDOREDUCTASE DOMAIN-CONTAINING PROTEIN 1"/>
    <property type="match status" value="1"/>
</dbReference>
<name>A0A9C9JZD5_UNCW3</name>
<evidence type="ECO:0000256" key="1">
    <source>
        <dbReference type="ARBA" id="ARBA00023002"/>
    </source>
</evidence>
<dbReference type="InterPro" id="IPR006076">
    <property type="entry name" value="FAD-dep_OxRdtase"/>
</dbReference>
<dbReference type="EMBL" id="DRIG01000009">
    <property type="protein sequence ID" value="HEC77634.1"/>
    <property type="molecule type" value="Genomic_DNA"/>
</dbReference>
<dbReference type="SUPFAM" id="SSF51905">
    <property type="entry name" value="FAD/NAD(P)-binding domain"/>
    <property type="match status" value="1"/>
</dbReference>
<sequence length="376" mass="42187">MKNTADVIIIGGGIIGCATGYYLTRKGLKVYLFEKKYLTSGSTGRCIGGIRQQFSTELSIKVAMESMKKFKAMKDELGQDVEFHQGGYLFLAHSEEKKSTYLKLIELQKKMGLDVEYITVSEIEKLVPGINTEGLLGGAYCASDAQANPFLVVDAYAKKIKEKGRVFTYTEVMKINTDKNRITSITTADNQTYYAPIVVNAAGPFIRDLAKTLNLDIPIYPERHEAMITEQLERFFDMMIVDYRADGCYFNQKWGEGSIIGCYTPIPNVPGLDTGSSFEFVKEMGRRMARLIPKLENIKIIRQWSGSYEMTPDGNPILDRTEIEGFWIVGGMCGHGFMLGPEIGWLAAEYITEGKAPYDMSTFALNRDFSSKEVMK</sequence>
<dbReference type="PROSITE" id="PS51257">
    <property type="entry name" value="PROKAR_LIPOPROTEIN"/>
    <property type="match status" value="1"/>
</dbReference>
<dbReference type="SUPFAM" id="SSF54373">
    <property type="entry name" value="FAD-linked reductases, C-terminal domain"/>
    <property type="match status" value="1"/>
</dbReference>
<accession>A0A9C9JZD5</accession>
<dbReference type="Pfam" id="PF01266">
    <property type="entry name" value="DAO"/>
    <property type="match status" value="1"/>
</dbReference>
<organism evidence="3 4">
    <name type="scientific">candidate division WOR-3 bacterium</name>
    <dbReference type="NCBI Taxonomy" id="2052148"/>
    <lineage>
        <taxon>Bacteria</taxon>
        <taxon>Bacteria division WOR-3</taxon>
    </lineage>
</organism>
<feature type="domain" description="FAD dependent oxidoreductase" evidence="2">
    <location>
        <begin position="6"/>
        <end position="349"/>
    </location>
</feature>
<dbReference type="Gene3D" id="3.30.9.10">
    <property type="entry name" value="D-Amino Acid Oxidase, subunit A, domain 2"/>
    <property type="match status" value="1"/>
</dbReference>
<reference evidence="3" key="1">
    <citation type="journal article" date="2020" name="mSystems">
        <title>Genome- and Community-Level Interaction Insights into Carbon Utilization and Element Cycling Functions of Hydrothermarchaeota in Hydrothermal Sediment.</title>
        <authorList>
            <person name="Zhou Z."/>
            <person name="Liu Y."/>
            <person name="Xu W."/>
            <person name="Pan J."/>
            <person name="Luo Z.H."/>
            <person name="Li M."/>
        </authorList>
    </citation>
    <scope>NUCLEOTIDE SEQUENCE</scope>
    <source>
        <strain evidence="3">HyVt-388</strain>
    </source>
</reference>
<evidence type="ECO:0000259" key="2">
    <source>
        <dbReference type="Pfam" id="PF01266"/>
    </source>
</evidence>
<evidence type="ECO:0000313" key="4">
    <source>
        <dbReference type="Proteomes" id="UP000885826"/>
    </source>
</evidence>
<dbReference type="Gene3D" id="3.50.50.60">
    <property type="entry name" value="FAD/NAD(P)-binding domain"/>
    <property type="match status" value="1"/>
</dbReference>
<gene>
    <name evidence="3" type="ORF">ENI34_00645</name>
</gene>
<dbReference type="PANTHER" id="PTHR13847">
    <property type="entry name" value="SARCOSINE DEHYDROGENASE-RELATED"/>
    <property type="match status" value="1"/>
</dbReference>
<dbReference type="InterPro" id="IPR036188">
    <property type="entry name" value="FAD/NAD-bd_sf"/>
</dbReference>
<protein>
    <submittedName>
        <fullName evidence="3">FAD-binding oxidoreductase</fullName>
    </submittedName>
</protein>
<evidence type="ECO:0000313" key="3">
    <source>
        <dbReference type="EMBL" id="HEC77634.1"/>
    </source>
</evidence>
<comment type="caution">
    <text evidence="3">The sequence shown here is derived from an EMBL/GenBank/DDBJ whole genome shotgun (WGS) entry which is preliminary data.</text>
</comment>
<dbReference type="GO" id="GO:0016491">
    <property type="term" value="F:oxidoreductase activity"/>
    <property type="evidence" value="ECO:0007669"/>
    <property type="project" value="UniProtKB-KW"/>
</dbReference>